<feature type="domain" description="ABC transmembrane type-2" evidence="9">
    <location>
        <begin position="136"/>
        <end position="371"/>
    </location>
</feature>
<keyword evidence="5 8" id="KW-0812">Transmembrane</keyword>
<dbReference type="EMBL" id="QGGO01000054">
    <property type="protein sequence ID" value="PWK16085.1"/>
    <property type="molecule type" value="Genomic_DNA"/>
</dbReference>
<feature type="transmembrane region" description="Helical" evidence="8">
    <location>
        <begin position="350"/>
        <end position="368"/>
    </location>
</feature>
<keyword evidence="7 8" id="KW-0472">Membrane</keyword>
<dbReference type="PANTHER" id="PTHR30294">
    <property type="entry name" value="MEMBRANE COMPONENT OF ABC TRANSPORTER YHHJ-RELATED"/>
    <property type="match status" value="1"/>
</dbReference>
<evidence type="ECO:0000256" key="4">
    <source>
        <dbReference type="ARBA" id="ARBA00022475"/>
    </source>
</evidence>
<keyword evidence="4" id="KW-1003">Cell membrane</keyword>
<evidence type="ECO:0000256" key="8">
    <source>
        <dbReference type="SAM" id="Phobius"/>
    </source>
</evidence>
<evidence type="ECO:0000259" key="9">
    <source>
        <dbReference type="PROSITE" id="PS51012"/>
    </source>
</evidence>
<name>A0A316DDN0_9BACT</name>
<keyword evidence="6 8" id="KW-1133">Transmembrane helix</keyword>
<gene>
    <name evidence="10" type="ORF">LV89_04954</name>
</gene>
<feature type="transmembrane region" description="Helical" evidence="8">
    <location>
        <begin position="291"/>
        <end position="310"/>
    </location>
</feature>
<dbReference type="GO" id="GO:0005886">
    <property type="term" value="C:plasma membrane"/>
    <property type="evidence" value="ECO:0007669"/>
    <property type="project" value="UniProtKB-SubCell"/>
</dbReference>
<dbReference type="InterPro" id="IPR047817">
    <property type="entry name" value="ABC2_TM_bact-type"/>
</dbReference>
<dbReference type="Proteomes" id="UP000245489">
    <property type="component" value="Unassembled WGS sequence"/>
</dbReference>
<feature type="transmembrane region" description="Helical" evidence="8">
    <location>
        <begin position="21"/>
        <end position="40"/>
    </location>
</feature>
<dbReference type="OrthoDB" id="9808686at2"/>
<feature type="transmembrane region" description="Helical" evidence="8">
    <location>
        <begin position="256"/>
        <end position="279"/>
    </location>
</feature>
<comment type="similarity">
    <text evidence="2">Belongs to the ABC-2 integral membrane protein family.</text>
</comment>
<comment type="caution">
    <text evidence="10">The sequence shown here is derived from an EMBL/GenBank/DDBJ whole genome shotgun (WGS) entry which is preliminary data.</text>
</comment>
<evidence type="ECO:0000256" key="1">
    <source>
        <dbReference type="ARBA" id="ARBA00004651"/>
    </source>
</evidence>
<dbReference type="PANTHER" id="PTHR30294:SF29">
    <property type="entry name" value="MULTIDRUG ABC TRANSPORTER PERMEASE YBHS-RELATED"/>
    <property type="match status" value="1"/>
</dbReference>
<evidence type="ECO:0000256" key="3">
    <source>
        <dbReference type="ARBA" id="ARBA00022448"/>
    </source>
</evidence>
<sequence>MRNLLFILQKEFRQIFRDTTILRMMFIMPIMQLIVIPLAADYEIKHLSISVIDQDHSSYSRRLVSKLTSSDYFRVIQFDNAYAKGLDNVGKGKSDLILTIPAHFERDLIKENSAKLALAADASNNVKAGLGSSYAVQMIADFNNEIREEWIQLPKFVDMPQVQITTSNWYNPHIDYHLFMVPGILAILVTMVGSFLASLNIVSEKEKGTMEQINVTPIKKHEFILGKLIPFWILGMISITIGMIVSFVVFKITPNGSYLTIYGFSAIYLLSVLGIGLLISTFSDSQQQATLFAFFFMMIFVLMSGLYTPIESMPDWARYIANCNPPMYFVKVIRAIFLKGSSFSDLLPDFLKIIGFAIFFNGLAIFNYRKRSA</sequence>
<evidence type="ECO:0000313" key="11">
    <source>
        <dbReference type="Proteomes" id="UP000245489"/>
    </source>
</evidence>
<protein>
    <submittedName>
        <fullName evidence="10">ABC-2 type transport system permease protein</fullName>
    </submittedName>
</protein>
<dbReference type="AlphaFoldDB" id="A0A316DDN0"/>
<dbReference type="InterPro" id="IPR051449">
    <property type="entry name" value="ABC-2_transporter_component"/>
</dbReference>
<dbReference type="Gene3D" id="3.40.1710.10">
    <property type="entry name" value="abc type-2 transporter like domain"/>
    <property type="match status" value="1"/>
</dbReference>
<accession>A0A316DDN0</accession>
<keyword evidence="3" id="KW-0813">Transport</keyword>
<evidence type="ECO:0000256" key="6">
    <source>
        <dbReference type="ARBA" id="ARBA00022989"/>
    </source>
</evidence>
<evidence type="ECO:0000256" key="2">
    <source>
        <dbReference type="ARBA" id="ARBA00007783"/>
    </source>
</evidence>
<dbReference type="RefSeq" id="WP_109745643.1">
    <property type="nucleotide sequence ID" value="NZ_QGGO01000054.1"/>
</dbReference>
<evidence type="ECO:0000256" key="7">
    <source>
        <dbReference type="ARBA" id="ARBA00023136"/>
    </source>
</evidence>
<dbReference type="Pfam" id="PF12698">
    <property type="entry name" value="ABC2_membrane_3"/>
    <property type="match status" value="1"/>
</dbReference>
<proteinExistence type="inferred from homology"/>
<dbReference type="GO" id="GO:0140359">
    <property type="term" value="F:ABC-type transporter activity"/>
    <property type="evidence" value="ECO:0007669"/>
    <property type="project" value="InterPro"/>
</dbReference>
<evidence type="ECO:0000313" key="10">
    <source>
        <dbReference type="EMBL" id="PWK16085.1"/>
    </source>
</evidence>
<feature type="transmembrane region" description="Helical" evidence="8">
    <location>
        <begin position="223"/>
        <end position="250"/>
    </location>
</feature>
<organism evidence="10 11">
    <name type="scientific">Arcicella aurantiaca</name>
    <dbReference type="NCBI Taxonomy" id="591202"/>
    <lineage>
        <taxon>Bacteria</taxon>
        <taxon>Pseudomonadati</taxon>
        <taxon>Bacteroidota</taxon>
        <taxon>Cytophagia</taxon>
        <taxon>Cytophagales</taxon>
        <taxon>Flectobacillaceae</taxon>
        <taxon>Arcicella</taxon>
    </lineage>
</organism>
<dbReference type="PROSITE" id="PS51012">
    <property type="entry name" value="ABC_TM2"/>
    <property type="match status" value="1"/>
</dbReference>
<feature type="transmembrane region" description="Helical" evidence="8">
    <location>
        <begin position="176"/>
        <end position="202"/>
    </location>
</feature>
<dbReference type="InterPro" id="IPR013525">
    <property type="entry name" value="ABC2_TM"/>
</dbReference>
<evidence type="ECO:0000256" key="5">
    <source>
        <dbReference type="ARBA" id="ARBA00022692"/>
    </source>
</evidence>
<reference evidence="10 11" key="1">
    <citation type="submission" date="2018-05" db="EMBL/GenBank/DDBJ databases">
        <title>Genomic Encyclopedia of Archaeal and Bacterial Type Strains, Phase II (KMG-II): from individual species to whole genera.</title>
        <authorList>
            <person name="Goeker M."/>
        </authorList>
    </citation>
    <scope>NUCLEOTIDE SEQUENCE [LARGE SCALE GENOMIC DNA]</scope>
    <source>
        <strain evidence="10 11">DSM 22214</strain>
    </source>
</reference>
<keyword evidence="11" id="KW-1185">Reference proteome</keyword>
<comment type="subcellular location">
    <subcellularLocation>
        <location evidence="1">Cell membrane</location>
        <topology evidence="1">Multi-pass membrane protein</topology>
    </subcellularLocation>
</comment>